<dbReference type="AlphaFoldDB" id="A0A9P3GT87"/>
<proteinExistence type="predicted"/>
<feature type="region of interest" description="Disordered" evidence="1">
    <location>
        <begin position="346"/>
        <end position="382"/>
    </location>
</feature>
<accession>A0A9P3GT87</accession>
<keyword evidence="3" id="KW-1185">Reference proteome</keyword>
<dbReference type="EMBL" id="BPQB01000169">
    <property type="protein sequence ID" value="GJF00592.1"/>
    <property type="molecule type" value="Genomic_DNA"/>
</dbReference>
<evidence type="ECO:0000313" key="2">
    <source>
        <dbReference type="EMBL" id="GJF00592.1"/>
    </source>
</evidence>
<reference evidence="2 3" key="1">
    <citation type="submission" date="2021-08" db="EMBL/GenBank/DDBJ databases">
        <title>Draft Genome Sequence of Phanerochaete sordida strain YK-624.</title>
        <authorList>
            <person name="Mori T."/>
            <person name="Dohra H."/>
            <person name="Suzuki T."/>
            <person name="Kawagishi H."/>
            <person name="Hirai H."/>
        </authorList>
    </citation>
    <scope>NUCLEOTIDE SEQUENCE [LARGE SCALE GENOMIC DNA]</scope>
    <source>
        <strain evidence="2 3">YK-624</strain>
    </source>
</reference>
<name>A0A9P3GT87_9APHY</name>
<evidence type="ECO:0000313" key="3">
    <source>
        <dbReference type="Proteomes" id="UP000703269"/>
    </source>
</evidence>
<evidence type="ECO:0000256" key="1">
    <source>
        <dbReference type="SAM" id="MobiDB-lite"/>
    </source>
</evidence>
<dbReference type="Proteomes" id="UP000703269">
    <property type="component" value="Unassembled WGS sequence"/>
</dbReference>
<protein>
    <submittedName>
        <fullName evidence="2">Uncharacterized protein</fullName>
    </submittedName>
</protein>
<sequence length="548" mass="61370">MNGLHQGPPPILGFAQRAQSQLWYTLNFTKPTARTLPSFDAPVIVGDDIHARTERRILELGCTLELAWYNPATPWAAFVSHPGRGALYNDWSWLLSSAHDGSEQIEVDGMARWVLPAQHRTMGSKIQRFVNALMALAGVGNRRKRPFAPLEEPASPFDTADEAFCALRIWRAELLARVAYLSWRRARRAKPAIEGLSSNDLNAWDLWKRRGIPIAYIWSFSHQADVALAGFRAAYPANEILVVNAHLPPPRVLLEARSRSDGFTYLRPSRLEGLLTSHFHHNDCFDALERIDARIVYLDEPYSEHSAPPTPPGAYDTLENEDLELADDEERVTLADLLAFRVAKMPRSASNPPPSTRPLLGQLTSPTPEDSSAAGEDERTAPLASNLDRAHVVLMIDDFVRKATKYTQGQSVDELAGEVSLGADLPYTHHCALSFPAATELHFVYTLLANQYDCDRSSLWALALRHGLPFRPMFSEAYGTFIREARKDAVLKEINRVKIPPTWIKNLPEAPIPSTVPRSAASYCIAYWRAIVRQSCLSLDMDRIHLDL</sequence>
<comment type="caution">
    <text evidence="2">The sequence shown here is derived from an EMBL/GenBank/DDBJ whole genome shotgun (WGS) entry which is preliminary data.</text>
</comment>
<organism evidence="2 3">
    <name type="scientific">Phanerochaete sordida</name>
    <dbReference type="NCBI Taxonomy" id="48140"/>
    <lineage>
        <taxon>Eukaryota</taxon>
        <taxon>Fungi</taxon>
        <taxon>Dikarya</taxon>
        <taxon>Basidiomycota</taxon>
        <taxon>Agaricomycotina</taxon>
        <taxon>Agaricomycetes</taxon>
        <taxon>Polyporales</taxon>
        <taxon>Phanerochaetaceae</taxon>
        <taxon>Phanerochaete</taxon>
    </lineage>
</organism>
<gene>
    <name evidence="2" type="ORF">PsYK624_168850</name>
</gene>